<feature type="compositionally biased region" description="Low complexity" evidence="1">
    <location>
        <begin position="380"/>
        <end position="406"/>
    </location>
</feature>
<reference evidence="3 4" key="1">
    <citation type="submission" date="2021-02" db="EMBL/GenBank/DDBJ databases">
        <title>Variation within the Batrachochytrium salamandrivorans European outbreak.</title>
        <authorList>
            <person name="Kelly M."/>
            <person name="Pasmans F."/>
            <person name="Shea T.P."/>
            <person name="Munoz J.F."/>
            <person name="Carranza S."/>
            <person name="Cuomo C.A."/>
            <person name="Martel A."/>
        </authorList>
    </citation>
    <scope>NUCLEOTIDE SEQUENCE [LARGE SCALE GENOMIC DNA]</scope>
    <source>
        <strain evidence="3 4">AMFP18/2</strain>
    </source>
</reference>
<dbReference type="PROSITE" id="PS50132">
    <property type="entry name" value="RGS"/>
    <property type="match status" value="2"/>
</dbReference>
<dbReference type="InterPro" id="IPR044926">
    <property type="entry name" value="RGS_subdomain_2"/>
</dbReference>
<evidence type="ECO:0000313" key="3">
    <source>
        <dbReference type="EMBL" id="KAH6590725.1"/>
    </source>
</evidence>
<organism evidence="3 4">
    <name type="scientific">Batrachochytrium salamandrivorans</name>
    <dbReference type="NCBI Taxonomy" id="1357716"/>
    <lineage>
        <taxon>Eukaryota</taxon>
        <taxon>Fungi</taxon>
        <taxon>Fungi incertae sedis</taxon>
        <taxon>Chytridiomycota</taxon>
        <taxon>Chytridiomycota incertae sedis</taxon>
        <taxon>Chytridiomycetes</taxon>
        <taxon>Rhizophydiales</taxon>
        <taxon>Rhizophydiales incertae sedis</taxon>
        <taxon>Batrachochytrium</taxon>
    </lineage>
</organism>
<evidence type="ECO:0000259" key="2">
    <source>
        <dbReference type="PROSITE" id="PS50132"/>
    </source>
</evidence>
<proteinExistence type="predicted"/>
<name>A0ABQ8F2J5_9FUNG</name>
<keyword evidence="4" id="KW-1185">Reference proteome</keyword>
<dbReference type="PANTHER" id="PTHR10845:SF192">
    <property type="entry name" value="DOUBLE HIT, ISOFORM B"/>
    <property type="match status" value="1"/>
</dbReference>
<feature type="domain" description="RGS" evidence="2">
    <location>
        <begin position="132"/>
        <end position="311"/>
    </location>
</feature>
<dbReference type="EMBL" id="JAFCIX010000424">
    <property type="protein sequence ID" value="KAH6590725.1"/>
    <property type="molecule type" value="Genomic_DNA"/>
</dbReference>
<dbReference type="SUPFAM" id="SSF48097">
    <property type="entry name" value="Regulator of G-protein signaling, RGS"/>
    <property type="match status" value="2"/>
</dbReference>
<dbReference type="PANTHER" id="PTHR10845">
    <property type="entry name" value="REGULATOR OF G PROTEIN SIGNALING"/>
    <property type="match status" value="1"/>
</dbReference>
<sequence>MAAPSSPQPPLRTNPLMPYYKEDTKALLHSSTASIAIPHSVPSSVLLLPATSIAHHPSPSTRMVVPAQQQQQQQQLLVIPPLPTQLCHPPLQSQQFKSLHPKLPLQKHMVSVQGIPNPAPYHPIQMAWTRESFTNLLMDYSRASFFKEYVQQYESKRSVTRPIFLFLDGFWKLHEVFSEIRQNPKGQSAGPNPNHAMPQAKHPVITEFNTMPDCKHGSFQDYSVDSQYNRVTVPEWLATQLLRFYATFIVPGAPEDIVCLSLRAREAIATSLLDLGNGRSISGASFNPAALEVLDLLYTVWYPLFLSSIGFPIPETALVRMHSEGGLPIEDTASLDVYSTDSSSDHGLARIASPSPLSGVRTGTPPPSTHHYELMMQARTRTPSSSGSSNNNTSSSTGSHMNTTSTFSGLTKAATTTGKLTGLFSKLVTKKMPKEELVAEIEIRFTRDSLIRLFHHTLLYHDFAHFVQSTHCGESLMFYEAFLKLESRLMASRRQQLTPTVRGMGVHGRGGVSCSNSSDEIGHHSYAYYRNVHHDNGSGMMMYEYAPCLDRFLKLGGSLDDLHKVLPASTVPILLVPLILLFHAMFIAPGSPNEVNLTHSMRRSIAAELCKGNGLEIPITIFDGAIDHVLALLYDNSFKLYLRHRENKEA</sequence>
<dbReference type="Gene3D" id="1.10.167.10">
    <property type="entry name" value="Regulator of G-protein Signalling 4, domain 2"/>
    <property type="match status" value="2"/>
</dbReference>
<feature type="domain" description="RGS" evidence="2">
    <location>
        <begin position="449"/>
        <end position="643"/>
    </location>
</feature>
<dbReference type="InterPro" id="IPR036305">
    <property type="entry name" value="RGS_sf"/>
</dbReference>
<dbReference type="Proteomes" id="UP001648503">
    <property type="component" value="Unassembled WGS sequence"/>
</dbReference>
<accession>A0ABQ8F2J5</accession>
<evidence type="ECO:0000313" key="4">
    <source>
        <dbReference type="Proteomes" id="UP001648503"/>
    </source>
</evidence>
<comment type="caution">
    <text evidence="3">The sequence shown here is derived from an EMBL/GenBank/DDBJ whole genome shotgun (WGS) entry which is preliminary data.</text>
</comment>
<protein>
    <recommendedName>
        <fullName evidence="2">RGS domain-containing protein</fullName>
    </recommendedName>
</protein>
<dbReference type="InterPro" id="IPR016137">
    <property type="entry name" value="RGS"/>
</dbReference>
<evidence type="ECO:0000256" key="1">
    <source>
        <dbReference type="SAM" id="MobiDB-lite"/>
    </source>
</evidence>
<feature type="region of interest" description="Disordered" evidence="1">
    <location>
        <begin position="346"/>
        <end position="406"/>
    </location>
</feature>
<gene>
    <name evidence="3" type="ORF">BASA50_009188</name>
</gene>